<evidence type="ECO:0000259" key="8">
    <source>
        <dbReference type="Pfam" id="PF24827"/>
    </source>
</evidence>
<comment type="similarity">
    <text evidence="1">Belongs to the AspA/AstE family. Aspartoacylase subfamily.</text>
</comment>
<protein>
    <submittedName>
        <fullName evidence="9">Succinylglutamate desuccinylase</fullName>
        <ecNumber evidence="9">3.5.1.15</ecNumber>
    </submittedName>
</protein>
<keyword evidence="2 6" id="KW-0479">Metal-binding</keyword>
<dbReference type="SUPFAM" id="SSF53187">
    <property type="entry name" value="Zn-dependent exopeptidases"/>
    <property type="match status" value="1"/>
</dbReference>
<evidence type="ECO:0000259" key="7">
    <source>
        <dbReference type="Pfam" id="PF04952"/>
    </source>
</evidence>
<dbReference type="InterPro" id="IPR055438">
    <property type="entry name" value="AstE_AspA_cat"/>
</dbReference>
<dbReference type="Proteomes" id="UP000032266">
    <property type="component" value="Chromosome"/>
</dbReference>
<dbReference type="InterPro" id="IPR007036">
    <property type="entry name" value="Aste_AspA_hybrid_dom"/>
</dbReference>
<feature type="binding site" evidence="6">
    <location>
        <position position="14"/>
    </location>
    <ligand>
        <name>Zn(2+)</name>
        <dbReference type="ChEBI" id="CHEBI:29105"/>
    </ligand>
</feature>
<feature type="domain" description="AstE/AspA barrel-sandwich hybrid" evidence="7">
    <location>
        <begin position="210"/>
        <end position="287"/>
    </location>
</feature>
<dbReference type="EMBL" id="CP007142">
    <property type="protein sequence ID" value="AJQ92972.1"/>
    <property type="molecule type" value="Genomic_DNA"/>
</dbReference>
<sequence>MDSIKSVVIVGGTHGNELTGVHLLRRWEQKPQEINRGSFVTETLLANPRAHAMNCRYIDQDLNRQFAIQDLANVTLPGYEQNRAKAINQLIGPKQDPARDFIIDLHTTTANMGITIVINSLNPIVKRAAVYVQKTVPNVTLFYQEVDRMEDNFMISIGRIGGLIIEVGPVAQGCLRADIFEATRVATNAVLDYLHLANIGKAPELPETASGFQFVKKVKMPEDEQGNLVGMIHPNVQDRDFQPLNPGDPLFLLQNGDTVFYQDEPGLCPAFVNEAAYYDQHHGLSLLKHIEFEV</sequence>
<evidence type="ECO:0000256" key="5">
    <source>
        <dbReference type="PIRSR" id="PIRSR018001-1"/>
    </source>
</evidence>
<dbReference type="Pfam" id="PF04952">
    <property type="entry name" value="AstE_AspA_hybrid"/>
    <property type="match status" value="1"/>
</dbReference>
<dbReference type="PANTHER" id="PTHR15162:SF7">
    <property type="entry name" value="SUCCINYLGLUTAMATE DESUCCINYLASE"/>
    <property type="match status" value="1"/>
</dbReference>
<dbReference type="OrthoDB" id="531770at2"/>
<evidence type="ECO:0000256" key="2">
    <source>
        <dbReference type="ARBA" id="ARBA00022723"/>
    </source>
</evidence>
<dbReference type="InterPro" id="IPR050178">
    <property type="entry name" value="AspA/AstE_fam"/>
</dbReference>
<dbReference type="Gene3D" id="3.40.630.10">
    <property type="entry name" value="Zn peptidases"/>
    <property type="match status" value="1"/>
</dbReference>
<feature type="active site" description="Proton donor/acceptor" evidence="5">
    <location>
        <position position="166"/>
    </location>
</feature>
<dbReference type="Gene3D" id="2.20.25.160">
    <property type="match status" value="1"/>
</dbReference>
<feature type="binding site" evidence="6">
    <location>
        <position position="106"/>
    </location>
    <ligand>
        <name>Zn(2+)</name>
        <dbReference type="ChEBI" id="CHEBI:29105"/>
    </ligand>
</feature>
<dbReference type="AlphaFoldDB" id="A0A0C5VEI6"/>
<accession>A0A0C5VEI6</accession>
<dbReference type="HOGENOM" id="CLU_083292_0_0_6"/>
<evidence type="ECO:0000313" key="10">
    <source>
        <dbReference type="Proteomes" id="UP000032266"/>
    </source>
</evidence>
<dbReference type="RefSeq" id="WP_044615906.1">
    <property type="nucleotide sequence ID" value="NZ_CP007142.1"/>
</dbReference>
<name>A0A0C5VEI6_9GAMM</name>
<dbReference type="PATRIC" id="fig|1445510.3.peg.904"/>
<dbReference type="GO" id="GO:0046872">
    <property type="term" value="F:metal ion binding"/>
    <property type="evidence" value="ECO:0007669"/>
    <property type="project" value="UniProtKB-KW"/>
</dbReference>
<organism evidence="9 10">
    <name type="scientific">Gynuella sunshinyii YC6258</name>
    <dbReference type="NCBI Taxonomy" id="1445510"/>
    <lineage>
        <taxon>Bacteria</taxon>
        <taxon>Pseudomonadati</taxon>
        <taxon>Pseudomonadota</taxon>
        <taxon>Gammaproteobacteria</taxon>
        <taxon>Oceanospirillales</taxon>
        <taxon>Saccharospirillaceae</taxon>
        <taxon>Gynuella</taxon>
    </lineage>
</organism>
<gene>
    <name evidence="9" type="ORF">YC6258_00922</name>
</gene>
<proteinExistence type="inferred from homology"/>
<dbReference type="Pfam" id="PF24827">
    <property type="entry name" value="AstE_AspA_cat"/>
    <property type="match status" value="1"/>
</dbReference>
<dbReference type="InterPro" id="IPR016708">
    <property type="entry name" value="Aspartoacylase"/>
</dbReference>
<comment type="cofactor">
    <cofactor evidence="6">
        <name>Zn(2+)</name>
        <dbReference type="ChEBI" id="CHEBI:29105"/>
    </cofactor>
    <text evidence="6">Binds 1 zinc ion per subunit.</text>
</comment>
<dbReference type="GO" id="GO:0016788">
    <property type="term" value="F:hydrolase activity, acting on ester bonds"/>
    <property type="evidence" value="ECO:0007669"/>
    <property type="project" value="InterPro"/>
</dbReference>
<dbReference type="KEGG" id="gsn:YC6258_00922"/>
<evidence type="ECO:0000256" key="3">
    <source>
        <dbReference type="ARBA" id="ARBA00022801"/>
    </source>
</evidence>
<dbReference type="PANTHER" id="PTHR15162">
    <property type="entry name" value="ASPARTOACYLASE"/>
    <property type="match status" value="1"/>
</dbReference>
<keyword evidence="4 6" id="KW-0862">Zinc</keyword>
<dbReference type="PIRSF" id="PIRSF018001">
    <property type="entry name" value="Aspartoacylase"/>
    <property type="match status" value="1"/>
</dbReference>
<evidence type="ECO:0000256" key="1">
    <source>
        <dbReference type="ARBA" id="ARBA00006173"/>
    </source>
</evidence>
<dbReference type="EC" id="3.5.1.15" evidence="9"/>
<dbReference type="GO" id="GO:0019807">
    <property type="term" value="F:aspartoacylase activity"/>
    <property type="evidence" value="ECO:0007669"/>
    <property type="project" value="UniProtKB-EC"/>
</dbReference>
<evidence type="ECO:0000256" key="4">
    <source>
        <dbReference type="ARBA" id="ARBA00022833"/>
    </source>
</evidence>
<evidence type="ECO:0000256" key="6">
    <source>
        <dbReference type="PIRSR" id="PIRSR018001-3"/>
    </source>
</evidence>
<keyword evidence="10" id="KW-1185">Reference proteome</keyword>
<feature type="domain" description="Succinylglutamate desuccinylase/Aspartoacylase catalytic" evidence="8">
    <location>
        <begin position="4"/>
        <end position="194"/>
    </location>
</feature>
<dbReference type="NCBIfam" id="NF002601">
    <property type="entry name" value="PRK02259.1"/>
    <property type="match status" value="1"/>
</dbReference>
<dbReference type="STRING" id="1445510.YC6258_00922"/>
<feature type="binding site" evidence="6">
    <location>
        <position position="17"/>
    </location>
    <ligand>
        <name>Zn(2+)</name>
        <dbReference type="ChEBI" id="CHEBI:29105"/>
    </ligand>
</feature>
<dbReference type="GO" id="GO:0005829">
    <property type="term" value="C:cytosol"/>
    <property type="evidence" value="ECO:0007669"/>
    <property type="project" value="TreeGrafter"/>
</dbReference>
<keyword evidence="3 9" id="KW-0378">Hydrolase</keyword>
<dbReference type="HAMAP" id="MF_00704">
    <property type="entry name" value="Aspartoacylase"/>
    <property type="match status" value="1"/>
</dbReference>
<dbReference type="CDD" id="cd06909">
    <property type="entry name" value="M14_ASPA"/>
    <property type="match status" value="1"/>
</dbReference>
<evidence type="ECO:0000313" key="9">
    <source>
        <dbReference type="EMBL" id="AJQ92972.1"/>
    </source>
</evidence>
<reference evidence="9 10" key="1">
    <citation type="submission" date="2014-01" db="EMBL/GenBank/DDBJ databases">
        <title>Full genme sequencing of cellulolytic bacterium Gynuella sunshinyii YC6258T gen. nov., sp. nov.</title>
        <authorList>
            <person name="Khan H."/>
            <person name="Chung E.J."/>
            <person name="Chung Y.R."/>
        </authorList>
    </citation>
    <scope>NUCLEOTIDE SEQUENCE [LARGE SCALE GENOMIC DNA]</scope>
    <source>
        <strain evidence="9 10">YC6258</strain>
    </source>
</reference>